<name>A0A7D7LN55_9FLAO</name>
<dbReference type="KEGG" id="cbau:H1R16_03065"/>
<proteinExistence type="predicted"/>
<dbReference type="InterPro" id="IPR024072">
    <property type="entry name" value="DHFR-like_dom_sf"/>
</dbReference>
<keyword evidence="5" id="KW-1185">Reference proteome</keyword>
<dbReference type="EMBL" id="CP059472">
    <property type="protein sequence ID" value="QMS99004.1"/>
    <property type="molecule type" value="Genomic_DNA"/>
</dbReference>
<evidence type="ECO:0000313" key="2">
    <source>
        <dbReference type="EMBL" id="MBA5245585.1"/>
    </source>
</evidence>
<dbReference type="Gene3D" id="3.40.430.10">
    <property type="entry name" value="Dihydrofolate Reductase, subunit A"/>
    <property type="match status" value="1"/>
</dbReference>
<dbReference type="InterPro" id="IPR002734">
    <property type="entry name" value="RibDG_C"/>
</dbReference>
<dbReference type="GO" id="GO:0009231">
    <property type="term" value="P:riboflavin biosynthetic process"/>
    <property type="evidence" value="ECO:0007669"/>
    <property type="project" value="InterPro"/>
</dbReference>
<feature type="domain" description="Bacterial bifunctional deaminase-reductase C-terminal" evidence="1">
    <location>
        <begin position="5"/>
        <end position="176"/>
    </location>
</feature>
<reference evidence="5" key="3">
    <citation type="submission" date="2020-07" db="EMBL/GenBank/DDBJ databases">
        <title>Flavobacterium sp. xlx-214.</title>
        <authorList>
            <person name="Yang C."/>
        </authorList>
    </citation>
    <scope>NUCLEOTIDE SEQUENCE [LARGE SCALE GENOMIC DNA]</scope>
    <source>
        <strain evidence="5">CX-624</strain>
    </source>
</reference>
<accession>A0A7D7LN55</accession>
<evidence type="ECO:0000259" key="1">
    <source>
        <dbReference type="Pfam" id="PF01872"/>
    </source>
</evidence>
<reference evidence="4" key="2">
    <citation type="submission" date="2020-07" db="EMBL/GenBank/DDBJ databases">
        <title>Chryseobacterium sp.cx-624.</title>
        <authorList>
            <person name="Yang C."/>
        </authorList>
    </citation>
    <scope>NUCLEOTIDE SEQUENCE [LARGE SCALE GENOMIC DNA]</scope>
    <source>
        <strain evidence="4">cx-624</strain>
    </source>
</reference>
<dbReference type="Proteomes" id="UP000515349">
    <property type="component" value="Chromosome"/>
</dbReference>
<dbReference type="GO" id="GO:0008703">
    <property type="term" value="F:5-amino-6-(5-phosphoribosylamino)uracil reductase activity"/>
    <property type="evidence" value="ECO:0007669"/>
    <property type="project" value="InterPro"/>
</dbReference>
<reference evidence="3" key="1">
    <citation type="submission" date="2020-07" db="EMBL/GenBank/DDBJ databases">
        <title>Chryseobacterium sp. CX-624.</title>
        <authorList>
            <person name="Yang C."/>
        </authorList>
    </citation>
    <scope>NUCLEOTIDE SEQUENCE</scope>
    <source>
        <strain evidence="3">CX-624</strain>
    </source>
</reference>
<evidence type="ECO:0000313" key="3">
    <source>
        <dbReference type="EMBL" id="QMS99004.1"/>
    </source>
</evidence>
<gene>
    <name evidence="3" type="ORF">H1R16_03065</name>
    <name evidence="2" type="ORF">H2507_00210</name>
</gene>
<dbReference type="EMBL" id="JACEUX010000001">
    <property type="protein sequence ID" value="MBA5245585.1"/>
    <property type="molecule type" value="Genomic_DNA"/>
</dbReference>
<dbReference type="AlphaFoldDB" id="A0A7D7LN55"/>
<dbReference type="SUPFAM" id="SSF53597">
    <property type="entry name" value="Dihydrofolate reductase-like"/>
    <property type="match status" value="1"/>
</dbReference>
<dbReference type="Pfam" id="PF01872">
    <property type="entry name" value="RibD_C"/>
    <property type="match status" value="1"/>
</dbReference>
<evidence type="ECO:0000313" key="4">
    <source>
        <dbReference type="Proteomes" id="UP000515349"/>
    </source>
</evidence>
<evidence type="ECO:0000313" key="5">
    <source>
        <dbReference type="Proteomes" id="UP000539710"/>
    </source>
</evidence>
<organism evidence="3 4">
    <name type="scientific">Marnyiella aurantia</name>
    <dbReference type="NCBI Taxonomy" id="2758037"/>
    <lineage>
        <taxon>Bacteria</taxon>
        <taxon>Pseudomonadati</taxon>
        <taxon>Bacteroidota</taxon>
        <taxon>Flavobacteriia</taxon>
        <taxon>Flavobacteriales</taxon>
        <taxon>Weeksellaceae</taxon>
        <taxon>Marnyiella</taxon>
    </lineage>
</organism>
<sequence length="189" mass="21066">MRKTIAVINLTLDGVSDHTAGIPDSELHQHYTALLNECGVILYGRTTYELMEYWREILEKPGDDSSMNSFAQAIHHIPKVVFSRTLRNCSDMWETAQVATRSLEDEVKALKKVANKDILVGSPSLIIQLLNLNLIDECQFCIHPVIAASGARLFDSVSRRTLLKLLKAKILGNGSVILYYEPVSNHSTG</sequence>
<reference evidence="2" key="4">
    <citation type="submission" date="2020-07" db="EMBL/GenBank/DDBJ databases">
        <authorList>
            <person name="Yang C."/>
        </authorList>
    </citation>
    <scope>NUCLEOTIDE SEQUENCE</scope>
    <source>
        <strain evidence="2">Cx-624</strain>
    </source>
</reference>
<protein>
    <submittedName>
        <fullName evidence="3">Dihydrofolate reductase family protein</fullName>
    </submittedName>
</protein>
<dbReference type="RefSeq" id="WP_181885713.1">
    <property type="nucleotide sequence ID" value="NZ_CP059472.1"/>
</dbReference>
<dbReference type="Proteomes" id="UP000539710">
    <property type="component" value="Unassembled WGS sequence"/>
</dbReference>